<feature type="region of interest" description="Disordered" evidence="1">
    <location>
        <begin position="1"/>
        <end position="26"/>
    </location>
</feature>
<dbReference type="Proteomes" id="UP000006038">
    <property type="component" value="Chromosome 5"/>
</dbReference>
<evidence type="ECO:0000313" key="3">
    <source>
        <dbReference type="Proteomes" id="UP000006038"/>
    </source>
</evidence>
<name>J3M7R7_ORYBR</name>
<organism evidence="2">
    <name type="scientific">Oryza brachyantha</name>
    <name type="common">malo sina</name>
    <dbReference type="NCBI Taxonomy" id="4533"/>
    <lineage>
        <taxon>Eukaryota</taxon>
        <taxon>Viridiplantae</taxon>
        <taxon>Streptophyta</taxon>
        <taxon>Embryophyta</taxon>
        <taxon>Tracheophyta</taxon>
        <taxon>Spermatophyta</taxon>
        <taxon>Magnoliopsida</taxon>
        <taxon>Liliopsida</taxon>
        <taxon>Poales</taxon>
        <taxon>Poaceae</taxon>
        <taxon>BOP clade</taxon>
        <taxon>Oryzoideae</taxon>
        <taxon>Oryzeae</taxon>
        <taxon>Oryzinae</taxon>
        <taxon>Oryza</taxon>
    </lineage>
</organism>
<keyword evidence="3" id="KW-1185">Reference proteome</keyword>
<proteinExistence type="predicted"/>
<reference evidence="2" key="2">
    <citation type="submission" date="2013-04" db="UniProtKB">
        <authorList>
            <consortium name="EnsemblPlants"/>
        </authorList>
    </citation>
    <scope>IDENTIFICATION</scope>
</reference>
<sequence length="100" mass="11380">MVMKTAATEGVWANLKQSSDTPGPMKPMDCPKHKYGTKMWCCCYLHDLPNKCNRETRFDQEICRSSCDVTRQSHDCPRYGAEPCSLFQVDIINLLSDSSQ</sequence>
<evidence type="ECO:0000313" key="2">
    <source>
        <dbReference type="EnsemblPlants" id="OB05G26410.1"/>
    </source>
</evidence>
<evidence type="ECO:0000256" key="1">
    <source>
        <dbReference type="SAM" id="MobiDB-lite"/>
    </source>
</evidence>
<dbReference type="AlphaFoldDB" id="J3M7R7"/>
<accession>J3M7R7</accession>
<dbReference type="HOGENOM" id="CLU_2313342_0_0_1"/>
<reference evidence="2" key="1">
    <citation type="journal article" date="2013" name="Nat. Commun.">
        <title>Whole-genome sequencing of Oryza brachyantha reveals mechanisms underlying Oryza genome evolution.</title>
        <authorList>
            <person name="Chen J."/>
            <person name="Huang Q."/>
            <person name="Gao D."/>
            <person name="Wang J."/>
            <person name="Lang Y."/>
            <person name="Liu T."/>
            <person name="Li B."/>
            <person name="Bai Z."/>
            <person name="Luis Goicoechea J."/>
            <person name="Liang C."/>
            <person name="Chen C."/>
            <person name="Zhang W."/>
            <person name="Sun S."/>
            <person name="Liao Y."/>
            <person name="Zhang X."/>
            <person name="Yang L."/>
            <person name="Song C."/>
            <person name="Wang M."/>
            <person name="Shi J."/>
            <person name="Liu G."/>
            <person name="Liu J."/>
            <person name="Zhou H."/>
            <person name="Zhou W."/>
            <person name="Yu Q."/>
            <person name="An N."/>
            <person name="Chen Y."/>
            <person name="Cai Q."/>
            <person name="Wang B."/>
            <person name="Liu B."/>
            <person name="Min J."/>
            <person name="Huang Y."/>
            <person name="Wu H."/>
            <person name="Li Z."/>
            <person name="Zhang Y."/>
            <person name="Yin Y."/>
            <person name="Song W."/>
            <person name="Jiang J."/>
            <person name="Jackson S.A."/>
            <person name="Wing R.A."/>
            <person name="Wang J."/>
            <person name="Chen M."/>
        </authorList>
    </citation>
    <scope>NUCLEOTIDE SEQUENCE [LARGE SCALE GENOMIC DNA]</scope>
    <source>
        <strain evidence="2">cv. IRGC 101232</strain>
    </source>
</reference>
<dbReference type="EnsemblPlants" id="OB05G26410.1">
    <property type="protein sequence ID" value="OB05G26410.1"/>
    <property type="gene ID" value="OB05G26410"/>
</dbReference>
<protein>
    <submittedName>
        <fullName evidence="2">Uncharacterized protein</fullName>
    </submittedName>
</protein>
<dbReference type="Gramene" id="OB05G26410.1">
    <property type="protein sequence ID" value="OB05G26410.1"/>
    <property type="gene ID" value="OB05G26410"/>
</dbReference>